<dbReference type="OMA" id="MSCTHHE"/>
<gene>
    <name evidence="3" type="primary">BEBT_2</name>
    <name evidence="3" type="ORF">Zm00014a_037669</name>
</gene>
<dbReference type="GO" id="GO:0016747">
    <property type="term" value="F:acyltransferase activity, transferring groups other than amino-acyl groups"/>
    <property type="evidence" value="ECO:0007669"/>
    <property type="project" value="UniProtKB-ARBA"/>
</dbReference>
<dbReference type="Proteomes" id="UP000251960">
    <property type="component" value="Chromosome 9"/>
</dbReference>
<dbReference type="Pfam" id="PF02458">
    <property type="entry name" value="Transferase"/>
    <property type="match status" value="1"/>
</dbReference>
<protein>
    <submittedName>
        <fullName evidence="3">Benzyl alcohol O-benzoyltransferase</fullName>
    </submittedName>
</protein>
<dbReference type="SMR" id="A0A3L6DG42"/>
<dbReference type="PANTHER" id="PTHR31147">
    <property type="entry name" value="ACYL TRANSFERASE 4"/>
    <property type="match status" value="1"/>
</dbReference>
<dbReference type="Gene3D" id="3.30.559.10">
    <property type="entry name" value="Chloramphenicol acetyltransferase-like domain"/>
    <property type="match status" value="2"/>
</dbReference>
<dbReference type="PANTHER" id="PTHR31147:SF66">
    <property type="entry name" value="OS05G0315700 PROTEIN"/>
    <property type="match status" value="1"/>
</dbReference>
<dbReference type="InterPro" id="IPR050898">
    <property type="entry name" value="Plant_acyltransferase"/>
</dbReference>
<evidence type="ECO:0000256" key="1">
    <source>
        <dbReference type="ARBA" id="ARBA00009861"/>
    </source>
</evidence>
<name>A0A3L6DG42_MAIZE</name>
<evidence type="ECO:0000313" key="3">
    <source>
        <dbReference type="EMBL" id="PWZ07566.1"/>
    </source>
</evidence>
<comment type="similarity">
    <text evidence="1">Belongs to the plant acyltransferase family.</text>
</comment>
<proteinExistence type="inferred from homology"/>
<dbReference type="InterPro" id="IPR023213">
    <property type="entry name" value="CAT-like_dom_sf"/>
</dbReference>
<dbReference type="AlphaFoldDB" id="A0A3L6DG42"/>
<keyword evidence="2 3" id="KW-0808">Transferase</keyword>
<comment type="caution">
    <text evidence="3">The sequence shown here is derived from an EMBL/GenBank/DDBJ whole genome shotgun (WGS) entry which is preliminary data.</text>
</comment>
<evidence type="ECO:0000256" key="2">
    <source>
        <dbReference type="ARBA" id="ARBA00022679"/>
    </source>
</evidence>
<accession>A0A3L6DG42</accession>
<reference evidence="3 4" key="1">
    <citation type="journal article" date="2018" name="Nat. Genet.">
        <title>Extensive intraspecific gene order and gene structural variations between Mo17 and other maize genomes.</title>
        <authorList>
            <person name="Sun S."/>
            <person name="Zhou Y."/>
            <person name="Chen J."/>
            <person name="Shi J."/>
            <person name="Zhao H."/>
            <person name="Zhao H."/>
            <person name="Song W."/>
            <person name="Zhang M."/>
            <person name="Cui Y."/>
            <person name="Dong X."/>
            <person name="Liu H."/>
            <person name="Ma X."/>
            <person name="Jiao Y."/>
            <person name="Wang B."/>
            <person name="Wei X."/>
            <person name="Stein J.C."/>
            <person name="Glaubitz J.C."/>
            <person name="Lu F."/>
            <person name="Yu G."/>
            <person name="Liang C."/>
            <person name="Fengler K."/>
            <person name="Li B."/>
            <person name="Rafalski A."/>
            <person name="Schnable P.S."/>
            <person name="Ware D.H."/>
            <person name="Buckler E.S."/>
            <person name="Lai J."/>
        </authorList>
    </citation>
    <scope>NUCLEOTIDE SEQUENCE [LARGE SCALE GENOMIC DNA]</scope>
    <source>
        <strain evidence="4">cv. Missouri 17</strain>
        <tissue evidence="3">Seedling</tissue>
    </source>
</reference>
<sequence>MAGVPSVTTTFPVRRGERKLVSPSRPTPYEFKMLSDIDDQDVLRFYRSGAFFYRSSASKAGLDPAKVIRSALSEALVHFYPLAGRFRELRPTRKLVVECTGEGVVFVEADADVRMDDLGDSLAPPVPCYDKLLCEPESPTADVIDRPLLYVQVTRLRCGGFVFGSQICHCIADGTGIVQFLTTLTELARGVPGAPTVRPVWERELFTASWPHEVSHDHLEYAPLPERPAAGKDHRVNPSDGDDVFDHHAFFFGPAEIAAIRSQAPPALRSAASRFDLVGAFMWRCRAAALQFYPDDSVRLHIFVDARVRNRSRRPVPAGYYGNAFAFASASAPAGELCRRPFRYALQLLAEAKARASREGYVQSVAGFNAARRRPPFPKARSYLISDVTNAGLLAVDFGWGRPVYGGPATIMLASFHQEGRNEAGEPGILVPIRLPASAMERLKQNVRKELAGAHVDDVETAADETNSNMHGGGVLAKL</sequence>
<evidence type="ECO:0000313" key="4">
    <source>
        <dbReference type="Proteomes" id="UP000251960"/>
    </source>
</evidence>
<dbReference type="EMBL" id="NCVQ01000010">
    <property type="protein sequence ID" value="PWZ07566.1"/>
    <property type="molecule type" value="Genomic_DNA"/>
</dbReference>
<organism evidence="3 4">
    <name type="scientific">Zea mays</name>
    <name type="common">Maize</name>
    <dbReference type="NCBI Taxonomy" id="4577"/>
    <lineage>
        <taxon>Eukaryota</taxon>
        <taxon>Viridiplantae</taxon>
        <taxon>Streptophyta</taxon>
        <taxon>Embryophyta</taxon>
        <taxon>Tracheophyta</taxon>
        <taxon>Spermatophyta</taxon>
        <taxon>Magnoliopsida</taxon>
        <taxon>Liliopsida</taxon>
        <taxon>Poales</taxon>
        <taxon>Poaceae</taxon>
        <taxon>PACMAD clade</taxon>
        <taxon>Panicoideae</taxon>
        <taxon>Andropogonodae</taxon>
        <taxon>Andropogoneae</taxon>
        <taxon>Tripsacinae</taxon>
        <taxon>Zea</taxon>
    </lineage>
</organism>